<dbReference type="GO" id="GO:0003677">
    <property type="term" value="F:DNA binding"/>
    <property type="evidence" value="ECO:0007669"/>
    <property type="project" value="InterPro"/>
</dbReference>
<evidence type="ECO:0000259" key="1">
    <source>
        <dbReference type="Pfam" id="PF01272"/>
    </source>
</evidence>
<dbReference type="InterPro" id="IPR001437">
    <property type="entry name" value="Tscrpt_elong_fac_GreA/B_C"/>
</dbReference>
<sequence>MALHQQITHELTQRHAVAASATQTAIDTATDQENVPEHKYDTLSLEAAYLAHGQAQRLQQCAADIHSFKSSPVKAFLGTDLCTIGALINVIDEIGVDKWFYISPVAGGLRFHFDGILIQLVTPESPLGKALMKNRVGDEFEMNIAENKKIYEIVTLL</sequence>
<dbReference type="GO" id="GO:0003746">
    <property type="term" value="F:translation elongation factor activity"/>
    <property type="evidence" value="ECO:0007669"/>
    <property type="project" value="UniProtKB-KW"/>
</dbReference>
<evidence type="ECO:0000313" key="3">
    <source>
        <dbReference type="Proteomes" id="UP000252479"/>
    </source>
</evidence>
<reference evidence="2 3" key="1">
    <citation type="journal article" date="2017" name="Elife">
        <title>Extensive horizontal gene transfer in cheese-associated bacteria.</title>
        <authorList>
            <person name="Bonham K.S."/>
            <person name="Wolfe B.E."/>
            <person name="Dutton R.J."/>
        </authorList>
    </citation>
    <scope>NUCLEOTIDE SEQUENCE [LARGE SCALE GENOMIC DNA]</scope>
    <source>
        <strain evidence="2 3">JB196</strain>
    </source>
</reference>
<dbReference type="InterPro" id="IPR036953">
    <property type="entry name" value="GreA/GreB_C_sf"/>
</dbReference>
<organism evidence="2 3">
    <name type="scientific">Vibrio casei</name>
    <dbReference type="NCBI Taxonomy" id="673372"/>
    <lineage>
        <taxon>Bacteria</taxon>
        <taxon>Pseudomonadati</taxon>
        <taxon>Pseudomonadota</taxon>
        <taxon>Gammaproteobacteria</taxon>
        <taxon>Vibrionales</taxon>
        <taxon>Vibrionaceae</taxon>
        <taxon>Vibrio</taxon>
    </lineage>
</organism>
<comment type="caution">
    <text evidence="2">The sequence shown here is derived from an EMBL/GenBank/DDBJ whole genome shotgun (WGS) entry which is preliminary data.</text>
</comment>
<evidence type="ECO:0000313" key="2">
    <source>
        <dbReference type="EMBL" id="RCS74058.1"/>
    </source>
</evidence>
<dbReference type="SUPFAM" id="SSF54534">
    <property type="entry name" value="FKBP-like"/>
    <property type="match status" value="1"/>
</dbReference>
<keyword evidence="2" id="KW-0251">Elongation factor</keyword>
<dbReference type="AlphaFoldDB" id="A0A368LQE5"/>
<dbReference type="Pfam" id="PF01272">
    <property type="entry name" value="GreA_GreB"/>
    <property type="match status" value="1"/>
</dbReference>
<dbReference type="GO" id="GO:0032784">
    <property type="term" value="P:regulation of DNA-templated transcription elongation"/>
    <property type="evidence" value="ECO:0007669"/>
    <property type="project" value="InterPro"/>
</dbReference>
<dbReference type="Gene3D" id="3.10.50.30">
    <property type="entry name" value="Transcription elongation factor, GreA/GreB, C-terminal domain"/>
    <property type="match status" value="1"/>
</dbReference>
<feature type="domain" description="Transcription elongation factor GreA/GreB C-terminal" evidence="1">
    <location>
        <begin position="120"/>
        <end position="155"/>
    </location>
</feature>
<dbReference type="EMBL" id="QPGL01000001">
    <property type="protein sequence ID" value="RCS74058.1"/>
    <property type="molecule type" value="Genomic_DNA"/>
</dbReference>
<accession>A0A368LQE5</accession>
<proteinExistence type="predicted"/>
<dbReference type="Proteomes" id="UP000252479">
    <property type="component" value="Unassembled WGS sequence"/>
</dbReference>
<name>A0A368LQE5_9VIBR</name>
<keyword evidence="2" id="KW-0648">Protein biosynthesis</keyword>
<protein>
    <submittedName>
        <fullName evidence="2">Transcription elongation factor</fullName>
    </submittedName>
</protein>
<dbReference type="OrthoDB" id="5293337at2"/>
<keyword evidence="3" id="KW-1185">Reference proteome</keyword>
<gene>
    <name evidence="2" type="ORF">CIK83_09300</name>
</gene>